<feature type="transmembrane region" description="Helical" evidence="1">
    <location>
        <begin position="225"/>
        <end position="244"/>
    </location>
</feature>
<accession>A0A0F4NHF6</accession>
<keyword evidence="1" id="KW-0472">Membrane</keyword>
<evidence type="ECO:0000313" key="2">
    <source>
        <dbReference type="EMBL" id="KJY82384.1"/>
    </source>
</evidence>
<keyword evidence="1" id="KW-1133">Transmembrane helix</keyword>
<dbReference type="InterPro" id="IPR022604">
    <property type="entry name" value="DUF2955"/>
</dbReference>
<dbReference type="OrthoDB" id="5904926at2"/>
<dbReference type="AlphaFoldDB" id="A0A0F4NHF6"/>
<dbReference type="Proteomes" id="UP000033673">
    <property type="component" value="Unassembled WGS sequence"/>
</dbReference>
<feature type="transmembrane region" description="Helical" evidence="1">
    <location>
        <begin position="57"/>
        <end position="76"/>
    </location>
</feature>
<keyword evidence="1" id="KW-0812">Transmembrane</keyword>
<reference evidence="2 3" key="1">
    <citation type="journal article" date="2015" name="BMC Genomics">
        <title>Genome mining reveals unlocked bioactive potential of marine Gram-negative bacteria.</title>
        <authorList>
            <person name="Machado H."/>
            <person name="Sonnenschein E.C."/>
            <person name="Melchiorsen J."/>
            <person name="Gram L."/>
        </authorList>
    </citation>
    <scope>NUCLEOTIDE SEQUENCE [LARGE SCALE GENOMIC DNA]</scope>
    <source>
        <strain evidence="2 3">S2757</strain>
    </source>
</reference>
<feature type="transmembrane region" description="Helical" evidence="1">
    <location>
        <begin position="129"/>
        <end position="152"/>
    </location>
</feature>
<gene>
    <name evidence="2" type="ORF">TW81_13295</name>
</gene>
<dbReference type="Pfam" id="PF11168">
    <property type="entry name" value="DUF2955"/>
    <property type="match status" value="1"/>
</dbReference>
<proteinExistence type="predicted"/>
<feature type="transmembrane region" description="Helical" evidence="1">
    <location>
        <begin position="197"/>
        <end position="213"/>
    </location>
</feature>
<feature type="transmembrane region" description="Helical" evidence="1">
    <location>
        <begin position="12"/>
        <end position="45"/>
    </location>
</feature>
<dbReference type="RefSeq" id="WP_045956218.1">
    <property type="nucleotide sequence ID" value="NZ_JXXV01000024.1"/>
</dbReference>
<dbReference type="PATRIC" id="fig|579748.3.peg.2749"/>
<organism evidence="2 3">
    <name type="scientific">Vibrio galatheae</name>
    <dbReference type="NCBI Taxonomy" id="579748"/>
    <lineage>
        <taxon>Bacteria</taxon>
        <taxon>Pseudomonadati</taxon>
        <taxon>Pseudomonadota</taxon>
        <taxon>Gammaproteobacteria</taxon>
        <taxon>Vibrionales</taxon>
        <taxon>Vibrionaceae</taxon>
        <taxon>Vibrio</taxon>
    </lineage>
</organism>
<protein>
    <submittedName>
        <fullName evidence="2">Multidrug DMT transporter permease</fullName>
    </submittedName>
</protein>
<dbReference type="EMBL" id="JXXV01000024">
    <property type="protein sequence ID" value="KJY82384.1"/>
    <property type="molecule type" value="Genomic_DNA"/>
</dbReference>
<feature type="transmembrane region" description="Helical" evidence="1">
    <location>
        <begin position="82"/>
        <end position="98"/>
    </location>
</feature>
<sequence>MFRSPANPIIRLVFAPILLLFFSIYQGELLPVLAPMFVVIFLTIMPSKPPLGMMLKLLAVLIVASLGVTVIGDMLFGSPTGFGLFCWLTLFFSFYRSHNDPKDMVATFLLIFVVITFVINLQFNIPVASIPWLMLAKFLTALVVVYASFLLFPGDEKDILPDEQDMEGAETHLGLIAFKTTTVLLTMYFLVATGSSQTLLIAITLGSMIKIPVSKDQRIFRNNRLVATMVGILATIPIMFTKSYLLFPQWAVLGITCFMGLQLASFAIRRKCRLSIYQLIFTNFIVLLNQILTYQGSQPFNAELTRLLSIGAAIVLATIILNLTRVDPKPTSAPQ</sequence>
<name>A0A0F4NHF6_9VIBR</name>
<keyword evidence="3" id="KW-1185">Reference proteome</keyword>
<feature type="transmembrane region" description="Helical" evidence="1">
    <location>
        <begin position="105"/>
        <end position="123"/>
    </location>
</feature>
<evidence type="ECO:0000256" key="1">
    <source>
        <dbReference type="SAM" id="Phobius"/>
    </source>
</evidence>
<feature type="transmembrane region" description="Helical" evidence="1">
    <location>
        <begin position="250"/>
        <end position="268"/>
    </location>
</feature>
<comment type="caution">
    <text evidence="2">The sequence shown here is derived from an EMBL/GenBank/DDBJ whole genome shotgun (WGS) entry which is preliminary data.</text>
</comment>
<feature type="transmembrane region" description="Helical" evidence="1">
    <location>
        <begin position="275"/>
        <end position="292"/>
    </location>
</feature>
<feature type="transmembrane region" description="Helical" evidence="1">
    <location>
        <begin position="304"/>
        <end position="323"/>
    </location>
</feature>
<dbReference type="STRING" id="579748.TW81_13295"/>
<evidence type="ECO:0000313" key="3">
    <source>
        <dbReference type="Proteomes" id="UP000033673"/>
    </source>
</evidence>